<accession>A0A6G1S610</accession>
<dbReference type="PRINTS" id="PR01185">
    <property type="entry name" value="INTEGRINA"/>
</dbReference>
<dbReference type="SMART" id="SM00191">
    <property type="entry name" value="Int_alpha"/>
    <property type="match status" value="5"/>
</dbReference>
<feature type="repeat" description="FG-GAP" evidence="12">
    <location>
        <begin position="333"/>
        <end position="392"/>
    </location>
</feature>
<dbReference type="InterPro" id="IPR013517">
    <property type="entry name" value="FG-GAP"/>
</dbReference>
<dbReference type="InterPro" id="IPR032695">
    <property type="entry name" value="Integrin_dom_sf"/>
</dbReference>
<keyword evidence="7 13" id="KW-1133">Transmembrane helix</keyword>
<feature type="domain" description="Integrin alpha first immunoglubulin-like" evidence="14">
    <location>
        <begin position="500"/>
        <end position="670"/>
    </location>
</feature>
<keyword evidence="6 13" id="KW-0130">Cell adhesion</keyword>
<evidence type="ECO:0000313" key="16">
    <source>
        <dbReference type="EMBL" id="MDE45799.1"/>
    </source>
</evidence>
<sequence length="881" mass="96965">MMISMQHLLLGPLYCAAGPAKTKTTILTKSPTTTTTVLLLLLLPVYVILTLSPCSYSYNLDEHNAILKQGPKGSYFGYSVAQHATYDPQAPNETYKSYIIVGAPRDSSRSAGLTGAQRPGAIYKCQFNQLKTCQQLELDSPLSSSSSQSTTATTGPVAQRDDQWLGVSVKSQGENGFAVACAHKFVMRGPQYRWPQGICYSLTSNLTYHRTWQPCLNRPVNKAHEEYGSCQAGTSSDISDTSDIVLGSPGPYTWRGSVFSNSITFTAKDDRTWYMAPVQDDEAKVYKYSYLGMSIITGRFFRGKTQFISGAPRSKESGQVLVMSKQSGDSNLRTDQILDGEQMGSSFGYTLAKMDFNGDGHLDLVVAAPFYYNKTEGGAVYLYANDNNKQLFVPAGRLTGKPESRFGFALANCGDLNHDHYDDLAIGAPYDPAGGAVYIYLGSAQGLRPNPSQIIRASAVASSMQTFGYSLSGGLDLDQNGYPDLAIGSYSDDQVLILRARPIVKISTKIEGDLNRIDPNKTSCDDGRNQVPCFKFNACFELDAANLGAVQPADSLKLKYRIEADTSQKYPRVAFQESENSETPNVVEREIVIGNQNRGIKRCNTQRVYIKNRSAQTPIQFSMTYSLVPPPASKQHSASLMSLKDTSIPAPFPILNQEEAQRVFSARFLRDCGANDICESYLEVNGSLQMPRETLGVNEAGYATDKQVNVTIKVDNKNEPAYEARLFVTHPANLAYSGFKPLKQHPLIECASLEKTLVRCELGSPMMKGSMKMMMMFNTQNQAGTFNFNLMVNTTSQNTKEARTSADLSGTIRRKIEPQLLPKPPVYPEPPTQDPPAWLILASILLGILLFSALFYCLWVNGFFERSKAQYTAANTEDITN</sequence>
<dbReference type="InterPro" id="IPR013649">
    <property type="entry name" value="Integrin_alpha_Ig-like_1"/>
</dbReference>
<dbReference type="GO" id="GO:0009897">
    <property type="term" value="C:external side of plasma membrane"/>
    <property type="evidence" value="ECO:0007669"/>
    <property type="project" value="TreeGrafter"/>
</dbReference>
<protein>
    <submittedName>
        <fullName evidence="16">Integrin alpha-PS1</fullName>
    </submittedName>
</protein>
<evidence type="ECO:0000256" key="13">
    <source>
        <dbReference type="RuleBase" id="RU003762"/>
    </source>
</evidence>
<evidence type="ECO:0000256" key="12">
    <source>
        <dbReference type="PROSITE-ProRule" id="PRU00803"/>
    </source>
</evidence>
<dbReference type="Pfam" id="PF08441">
    <property type="entry name" value="Integrin_A_Ig_1"/>
    <property type="match status" value="1"/>
</dbReference>
<feature type="repeat" description="FG-GAP" evidence="12">
    <location>
        <begin position="453"/>
        <end position="515"/>
    </location>
</feature>
<evidence type="ECO:0000256" key="5">
    <source>
        <dbReference type="ARBA" id="ARBA00022737"/>
    </source>
</evidence>
<dbReference type="Gene3D" id="2.130.10.130">
    <property type="entry name" value="Integrin alpha, N-terminal"/>
    <property type="match status" value="1"/>
</dbReference>
<dbReference type="Gene3D" id="2.60.40.1510">
    <property type="entry name" value="ntegrin, alpha v. Chain A, domain 3"/>
    <property type="match status" value="1"/>
</dbReference>
<feature type="repeat" description="FG-GAP" evidence="12">
    <location>
        <begin position="218"/>
        <end position="270"/>
    </location>
</feature>
<evidence type="ECO:0000256" key="10">
    <source>
        <dbReference type="ARBA" id="ARBA00023170"/>
    </source>
</evidence>
<dbReference type="Pfam" id="PF01839">
    <property type="entry name" value="FG-GAP"/>
    <property type="match status" value="3"/>
</dbReference>
<dbReference type="SUPFAM" id="SSF69318">
    <property type="entry name" value="Integrin alpha N-terminal domain"/>
    <property type="match status" value="1"/>
</dbReference>
<evidence type="ECO:0000256" key="2">
    <source>
        <dbReference type="ARBA" id="ARBA00008054"/>
    </source>
</evidence>
<dbReference type="InterPro" id="IPR013519">
    <property type="entry name" value="Int_alpha_beta-p"/>
</dbReference>
<dbReference type="InterPro" id="IPR028994">
    <property type="entry name" value="Integrin_alpha_N"/>
</dbReference>
<keyword evidence="5" id="KW-0677">Repeat</keyword>
<evidence type="ECO:0000256" key="11">
    <source>
        <dbReference type="ARBA" id="ARBA00023180"/>
    </source>
</evidence>
<dbReference type="EMBL" id="GGYP01001028">
    <property type="protein sequence ID" value="MDE45799.1"/>
    <property type="molecule type" value="Transcribed_RNA"/>
</dbReference>
<dbReference type="GO" id="GO:0005178">
    <property type="term" value="F:integrin binding"/>
    <property type="evidence" value="ECO:0007669"/>
    <property type="project" value="TreeGrafter"/>
</dbReference>
<comment type="similarity">
    <text evidence="2 13">Belongs to the integrin alpha chain family.</text>
</comment>
<evidence type="ECO:0000259" key="14">
    <source>
        <dbReference type="Pfam" id="PF08441"/>
    </source>
</evidence>
<dbReference type="PANTHER" id="PTHR23220">
    <property type="entry name" value="INTEGRIN ALPHA"/>
    <property type="match status" value="1"/>
</dbReference>
<keyword evidence="8 13" id="KW-0401">Integrin</keyword>
<keyword evidence="3 13" id="KW-0812">Transmembrane</keyword>
<feature type="repeat" description="FG-GAP" evidence="12">
    <location>
        <begin position="59"/>
        <end position="134"/>
    </location>
</feature>
<proteinExistence type="inferred from homology"/>
<evidence type="ECO:0000256" key="8">
    <source>
        <dbReference type="ARBA" id="ARBA00023037"/>
    </source>
</evidence>
<dbReference type="SUPFAM" id="SSF69179">
    <property type="entry name" value="Integrin domains"/>
    <property type="match status" value="2"/>
</dbReference>
<dbReference type="GO" id="GO:0007160">
    <property type="term" value="P:cell-matrix adhesion"/>
    <property type="evidence" value="ECO:0007669"/>
    <property type="project" value="TreeGrafter"/>
</dbReference>
<dbReference type="GO" id="GO:0007157">
    <property type="term" value="P:heterophilic cell-cell adhesion via plasma membrane cell adhesion molecules"/>
    <property type="evidence" value="ECO:0007669"/>
    <property type="project" value="UniProtKB-ARBA"/>
</dbReference>
<keyword evidence="11" id="KW-0325">Glycoprotein</keyword>
<dbReference type="PROSITE" id="PS51470">
    <property type="entry name" value="FG_GAP"/>
    <property type="match status" value="5"/>
</dbReference>
<reference evidence="16" key="1">
    <citation type="submission" date="2018-10" db="EMBL/GenBank/DDBJ databases">
        <title>Transcriptome assembly of Aceria tosichella (Wheat curl mite) Type 2.</title>
        <authorList>
            <person name="Scully E.D."/>
            <person name="Geib S.M."/>
            <person name="Palmer N.A."/>
            <person name="Gupta A.K."/>
            <person name="Sarath G."/>
            <person name="Tatineni S."/>
        </authorList>
    </citation>
    <scope>NUCLEOTIDE SEQUENCE</scope>
    <source>
        <strain evidence="16">LincolnNE</strain>
    </source>
</reference>
<keyword evidence="4" id="KW-0732">Signal</keyword>
<dbReference type="GO" id="GO:0008305">
    <property type="term" value="C:integrin complex"/>
    <property type="evidence" value="ECO:0007669"/>
    <property type="project" value="InterPro"/>
</dbReference>
<feature type="domain" description="Integrin alpha second immunoglobulin-like" evidence="15">
    <location>
        <begin position="672"/>
        <end position="803"/>
    </location>
</feature>
<dbReference type="PANTHER" id="PTHR23220:SF122">
    <property type="entry name" value="INTEGRIN ALPHA-PS1"/>
    <property type="match status" value="1"/>
</dbReference>
<evidence type="ECO:0000256" key="6">
    <source>
        <dbReference type="ARBA" id="ARBA00022889"/>
    </source>
</evidence>
<dbReference type="GO" id="GO:0048513">
    <property type="term" value="P:animal organ development"/>
    <property type="evidence" value="ECO:0007669"/>
    <property type="project" value="UniProtKB-ARBA"/>
</dbReference>
<keyword evidence="10 13" id="KW-0675">Receptor</keyword>
<comment type="subcellular location">
    <subcellularLocation>
        <location evidence="1 13">Membrane</location>
        <topology evidence="1 13">Single-pass type I membrane protein</topology>
    </subcellularLocation>
</comment>
<organism evidence="16">
    <name type="scientific">Aceria tosichella</name>
    <name type="common">wheat curl mite</name>
    <dbReference type="NCBI Taxonomy" id="561515"/>
    <lineage>
        <taxon>Eukaryota</taxon>
        <taxon>Metazoa</taxon>
        <taxon>Ecdysozoa</taxon>
        <taxon>Arthropoda</taxon>
        <taxon>Chelicerata</taxon>
        <taxon>Arachnida</taxon>
        <taxon>Acari</taxon>
        <taxon>Acariformes</taxon>
        <taxon>Trombidiformes</taxon>
        <taxon>Prostigmata</taxon>
        <taxon>Eupodina</taxon>
        <taxon>Eriophyoidea</taxon>
        <taxon>Eriophyidae</taxon>
        <taxon>Eriophyinae</taxon>
        <taxon>Aceriini</taxon>
        <taxon>Aceria</taxon>
    </lineage>
</organism>
<dbReference type="Pfam" id="PF20805">
    <property type="entry name" value="Integrin_A_Ig_2"/>
    <property type="match status" value="1"/>
</dbReference>
<dbReference type="GO" id="GO:0007229">
    <property type="term" value="P:integrin-mediated signaling pathway"/>
    <property type="evidence" value="ECO:0007669"/>
    <property type="project" value="UniProtKB-KW"/>
</dbReference>
<evidence type="ECO:0000259" key="15">
    <source>
        <dbReference type="Pfam" id="PF20805"/>
    </source>
</evidence>
<name>A0A6G1S610_9ACAR</name>
<feature type="transmembrane region" description="Helical" evidence="13">
    <location>
        <begin position="837"/>
        <end position="859"/>
    </location>
</feature>
<evidence type="ECO:0000256" key="7">
    <source>
        <dbReference type="ARBA" id="ARBA00022989"/>
    </source>
</evidence>
<dbReference type="AlphaFoldDB" id="A0A6G1S610"/>
<evidence type="ECO:0000256" key="4">
    <source>
        <dbReference type="ARBA" id="ARBA00022729"/>
    </source>
</evidence>
<feature type="repeat" description="FG-GAP" evidence="12">
    <location>
        <begin position="393"/>
        <end position="449"/>
    </location>
</feature>
<dbReference type="GO" id="GO:0033627">
    <property type="term" value="P:cell adhesion mediated by integrin"/>
    <property type="evidence" value="ECO:0007669"/>
    <property type="project" value="TreeGrafter"/>
</dbReference>
<dbReference type="Gene3D" id="1.20.5.930">
    <property type="entry name" value="Bicelle-embedded integrin alpha(iib) transmembrane segment"/>
    <property type="match status" value="1"/>
</dbReference>
<evidence type="ECO:0000256" key="9">
    <source>
        <dbReference type="ARBA" id="ARBA00023136"/>
    </source>
</evidence>
<dbReference type="Gene3D" id="2.60.40.1460">
    <property type="entry name" value="Integrin domains. Chain A, domain 2"/>
    <property type="match status" value="1"/>
</dbReference>
<keyword evidence="9 13" id="KW-0472">Membrane</keyword>
<evidence type="ECO:0000256" key="3">
    <source>
        <dbReference type="ARBA" id="ARBA00022692"/>
    </source>
</evidence>
<evidence type="ECO:0000256" key="1">
    <source>
        <dbReference type="ARBA" id="ARBA00004479"/>
    </source>
</evidence>
<gene>
    <name evidence="16" type="primary">mew_1</name>
    <name evidence="16" type="ORF">g.12717</name>
</gene>
<dbReference type="InterPro" id="IPR048285">
    <property type="entry name" value="Integrin_alpha_Ig-like_2"/>
</dbReference>
<dbReference type="InterPro" id="IPR000413">
    <property type="entry name" value="Integrin_alpha"/>
</dbReference>